<dbReference type="EMBL" id="QEYD01000006">
    <property type="protein sequence ID" value="PWE28645.1"/>
    <property type="molecule type" value="Genomic_DNA"/>
</dbReference>
<reference evidence="2 3" key="1">
    <citation type="submission" date="2018-05" db="EMBL/GenBank/DDBJ databases">
        <title>Pararhodobacter marina sp. nov., isolated from deep-sea water of the Indian Ocean.</title>
        <authorList>
            <person name="Lai Q.Sr."/>
            <person name="Liu X."/>
            <person name="Shao Z."/>
        </authorList>
    </citation>
    <scope>NUCLEOTIDE SEQUENCE [LARGE SCALE GENOMIC DNA]</scope>
    <source>
        <strain evidence="2 3">CIC4N-9</strain>
    </source>
</reference>
<dbReference type="Proteomes" id="UP000244940">
    <property type="component" value="Unassembled WGS sequence"/>
</dbReference>
<evidence type="ECO:0000313" key="2">
    <source>
        <dbReference type="EMBL" id="PWE28645.1"/>
    </source>
</evidence>
<keyword evidence="1" id="KW-0812">Transmembrane</keyword>
<keyword evidence="1" id="KW-0472">Membrane</keyword>
<evidence type="ECO:0000313" key="3">
    <source>
        <dbReference type="Proteomes" id="UP000244940"/>
    </source>
</evidence>
<comment type="caution">
    <text evidence="2">The sequence shown here is derived from an EMBL/GenBank/DDBJ whole genome shotgun (WGS) entry which is preliminary data.</text>
</comment>
<feature type="transmembrane region" description="Helical" evidence="1">
    <location>
        <begin position="21"/>
        <end position="38"/>
    </location>
</feature>
<dbReference type="OrthoDB" id="7625707at2"/>
<accession>A0A2U2C9T0</accession>
<evidence type="ECO:0000256" key="1">
    <source>
        <dbReference type="SAM" id="Phobius"/>
    </source>
</evidence>
<dbReference type="InterPro" id="IPR018666">
    <property type="entry name" value="DUF2125"/>
</dbReference>
<name>A0A2U2C9T0_9RHOB</name>
<sequence length="347" mass="38233">MYTAVSERTTRGPGMRVMRGVIVLVVLATIAWCGYWFVGTRALDRAIAQGLERTPELSAETYHIRGFPNRFDVTFDEPRVTLSDGEWTAPFVQFFALSYKPHHLLAVFPHDQVLRLGGTEMLIHSEDLRASMVMEPGLDLPLDRVTLVGEAVDLQITQPAIGPDNTATWQLGALRLASRRIDATTHQLVALAETVFPDPAQMDRLDPQRLWPRRFDVLRLDGEGQTDRPLDRHLVMDGAQARLTDLAFTGLRVAWPDVDLRLAGRLSPDADGRLSGEVTATVTGWEELIDILRASGLIGDEAAAMANTTLSAMAQEDDLEVPLAVTEGVVRLGPFALVTLPPLVLSR</sequence>
<dbReference type="Pfam" id="PF09898">
    <property type="entry name" value="DUF2125"/>
    <property type="match status" value="1"/>
</dbReference>
<organism evidence="2 3">
    <name type="scientific">Pararhodobacter marinus</name>
    <dbReference type="NCBI Taxonomy" id="2184063"/>
    <lineage>
        <taxon>Bacteria</taxon>
        <taxon>Pseudomonadati</taxon>
        <taxon>Pseudomonadota</taxon>
        <taxon>Alphaproteobacteria</taxon>
        <taxon>Rhodobacterales</taxon>
        <taxon>Paracoccaceae</taxon>
        <taxon>Pararhodobacter</taxon>
    </lineage>
</organism>
<protein>
    <recommendedName>
        <fullName evidence="4">DUF2125 domain-containing protein</fullName>
    </recommendedName>
</protein>
<dbReference type="AlphaFoldDB" id="A0A2U2C9T0"/>
<keyword evidence="3" id="KW-1185">Reference proteome</keyword>
<keyword evidence="1" id="KW-1133">Transmembrane helix</keyword>
<gene>
    <name evidence="2" type="ORF">C4N9_11725</name>
</gene>
<evidence type="ECO:0008006" key="4">
    <source>
        <dbReference type="Google" id="ProtNLM"/>
    </source>
</evidence>
<proteinExistence type="predicted"/>